<proteinExistence type="predicted"/>
<reference evidence="2" key="1">
    <citation type="submission" date="2014-12" db="EMBL/GenBank/DDBJ databases">
        <title>Insight into the proteome of Arion vulgaris.</title>
        <authorList>
            <person name="Aradska J."/>
            <person name="Bulat T."/>
            <person name="Smidak R."/>
            <person name="Sarate P."/>
            <person name="Gangsoo J."/>
            <person name="Sialana F."/>
            <person name="Bilban M."/>
            <person name="Lubec G."/>
        </authorList>
    </citation>
    <scope>NUCLEOTIDE SEQUENCE</scope>
    <source>
        <tissue evidence="2">Skin</tissue>
    </source>
</reference>
<dbReference type="EMBL" id="HACG01039101">
    <property type="protein sequence ID" value="CEK85966.1"/>
    <property type="molecule type" value="Transcribed_RNA"/>
</dbReference>
<sequence length="65" mass="7235">MQRGSVNGTKSAAVFEPITPPTLRRPAAEPTFKYSETPNQAELPDPDYDDHCSIRAQRRSSINFA</sequence>
<gene>
    <name evidence="2" type="primary">ORF151132</name>
</gene>
<feature type="non-terminal residue" evidence="2">
    <location>
        <position position="65"/>
    </location>
</feature>
<feature type="region of interest" description="Disordered" evidence="1">
    <location>
        <begin position="1"/>
        <end position="51"/>
    </location>
</feature>
<evidence type="ECO:0000256" key="1">
    <source>
        <dbReference type="SAM" id="MobiDB-lite"/>
    </source>
</evidence>
<feature type="compositionally biased region" description="Polar residues" evidence="1">
    <location>
        <begin position="1"/>
        <end position="10"/>
    </location>
</feature>
<organism evidence="2">
    <name type="scientific">Arion vulgaris</name>
    <dbReference type="NCBI Taxonomy" id="1028688"/>
    <lineage>
        <taxon>Eukaryota</taxon>
        <taxon>Metazoa</taxon>
        <taxon>Spiralia</taxon>
        <taxon>Lophotrochozoa</taxon>
        <taxon>Mollusca</taxon>
        <taxon>Gastropoda</taxon>
        <taxon>Heterobranchia</taxon>
        <taxon>Euthyneura</taxon>
        <taxon>Panpulmonata</taxon>
        <taxon>Eupulmonata</taxon>
        <taxon>Stylommatophora</taxon>
        <taxon>Helicina</taxon>
        <taxon>Arionoidea</taxon>
        <taxon>Arionidae</taxon>
        <taxon>Arion</taxon>
    </lineage>
</organism>
<name>A0A0B7B110_9EUPU</name>
<protein>
    <submittedName>
        <fullName evidence="2">Uncharacterized protein</fullName>
    </submittedName>
</protein>
<accession>A0A0B7B110</accession>
<dbReference type="AlphaFoldDB" id="A0A0B7B110"/>
<evidence type="ECO:0000313" key="2">
    <source>
        <dbReference type="EMBL" id="CEK85966.1"/>
    </source>
</evidence>